<proteinExistence type="predicted"/>
<keyword evidence="1" id="KW-0812">Transmembrane</keyword>
<protein>
    <submittedName>
        <fullName evidence="2">Uncharacterized protein</fullName>
    </submittedName>
</protein>
<name>A0AAD5HET1_UMBRA</name>
<evidence type="ECO:0000313" key="2">
    <source>
        <dbReference type="EMBL" id="KAI8580394.1"/>
    </source>
</evidence>
<dbReference type="GeneID" id="75913663"/>
<organism evidence="2 3">
    <name type="scientific">Umbelopsis ramanniana AG</name>
    <dbReference type="NCBI Taxonomy" id="1314678"/>
    <lineage>
        <taxon>Eukaryota</taxon>
        <taxon>Fungi</taxon>
        <taxon>Fungi incertae sedis</taxon>
        <taxon>Mucoromycota</taxon>
        <taxon>Mucoromycotina</taxon>
        <taxon>Umbelopsidomycetes</taxon>
        <taxon>Umbelopsidales</taxon>
        <taxon>Umbelopsidaceae</taxon>
        <taxon>Umbelopsis</taxon>
    </lineage>
</organism>
<comment type="caution">
    <text evidence="2">The sequence shown here is derived from an EMBL/GenBank/DDBJ whole genome shotgun (WGS) entry which is preliminary data.</text>
</comment>
<dbReference type="EMBL" id="MU620912">
    <property type="protein sequence ID" value="KAI8580394.1"/>
    <property type="molecule type" value="Genomic_DNA"/>
</dbReference>
<evidence type="ECO:0000313" key="3">
    <source>
        <dbReference type="Proteomes" id="UP001206595"/>
    </source>
</evidence>
<dbReference type="AlphaFoldDB" id="A0AAD5HET1"/>
<keyword evidence="1" id="KW-0472">Membrane</keyword>
<keyword evidence="1" id="KW-1133">Transmembrane helix</keyword>
<feature type="transmembrane region" description="Helical" evidence="1">
    <location>
        <begin position="25"/>
        <end position="45"/>
    </location>
</feature>
<dbReference type="RefSeq" id="XP_051445398.1">
    <property type="nucleotide sequence ID" value="XM_051588318.1"/>
</dbReference>
<reference evidence="2" key="2">
    <citation type="journal article" date="2022" name="Proc. Natl. Acad. Sci. U.S.A.">
        <title>Diploid-dominant life cycles characterize the early evolution of Fungi.</title>
        <authorList>
            <person name="Amses K.R."/>
            <person name="Simmons D.R."/>
            <person name="Longcore J.E."/>
            <person name="Mondo S.J."/>
            <person name="Seto K."/>
            <person name="Jeronimo G.H."/>
            <person name="Bonds A.E."/>
            <person name="Quandt C.A."/>
            <person name="Davis W.J."/>
            <person name="Chang Y."/>
            <person name="Federici B.A."/>
            <person name="Kuo A."/>
            <person name="LaButti K."/>
            <person name="Pangilinan J."/>
            <person name="Andreopoulos W."/>
            <person name="Tritt A."/>
            <person name="Riley R."/>
            <person name="Hundley H."/>
            <person name="Johnson J."/>
            <person name="Lipzen A."/>
            <person name="Barry K."/>
            <person name="Lang B.F."/>
            <person name="Cuomo C.A."/>
            <person name="Buchler N.E."/>
            <person name="Grigoriev I.V."/>
            <person name="Spatafora J.W."/>
            <person name="Stajich J.E."/>
            <person name="James T.Y."/>
        </authorList>
    </citation>
    <scope>NUCLEOTIDE SEQUENCE</scope>
    <source>
        <strain evidence="2">AG</strain>
    </source>
</reference>
<gene>
    <name evidence="2" type="ORF">K450DRAFT_236833</name>
</gene>
<keyword evidence="3" id="KW-1185">Reference proteome</keyword>
<dbReference type="Proteomes" id="UP001206595">
    <property type="component" value="Unassembled WGS sequence"/>
</dbReference>
<evidence type="ECO:0000256" key="1">
    <source>
        <dbReference type="SAM" id="Phobius"/>
    </source>
</evidence>
<accession>A0AAD5HET1</accession>
<sequence>MSMDKSLLRRKACCYLNDCLPSEQLVILFVYLHCYLFCTVQLQGVKITTKRRVRYRFVCNSMP</sequence>
<reference evidence="2" key="1">
    <citation type="submission" date="2021-06" db="EMBL/GenBank/DDBJ databases">
        <authorList>
            <consortium name="DOE Joint Genome Institute"/>
            <person name="Mondo S.J."/>
            <person name="Amses K.R."/>
            <person name="Simmons D.R."/>
            <person name="Longcore J.E."/>
            <person name="Seto K."/>
            <person name="Alves G.H."/>
            <person name="Bonds A.E."/>
            <person name="Quandt C.A."/>
            <person name="Davis W.J."/>
            <person name="Chang Y."/>
            <person name="Letcher P.M."/>
            <person name="Powell M.J."/>
            <person name="Kuo A."/>
            <person name="Labutti K."/>
            <person name="Pangilinan J."/>
            <person name="Andreopoulos W."/>
            <person name="Tritt A."/>
            <person name="Riley R."/>
            <person name="Hundley H."/>
            <person name="Johnson J."/>
            <person name="Lipzen A."/>
            <person name="Barry K."/>
            <person name="Berbee M.L."/>
            <person name="Buchler N.E."/>
            <person name="Grigoriev I.V."/>
            <person name="Spatafora J.W."/>
            <person name="Stajich J.E."/>
            <person name="James T.Y."/>
        </authorList>
    </citation>
    <scope>NUCLEOTIDE SEQUENCE</scope>
    <source>
        <strain evidence="2">AG</strain>
    </source>
</reference>